<dbReference type="AlphaFoldDB" id="A0A507CD24"/>
<dbReference type="EMBL" id="QEAM01000483">
    <property type="protein sequence ID" value="TPX39420.1"/>
    <property type="molecule type" value="Genomic_DNA"/>
</dbReference>
<keyword evidence="1" id="KW-0812">Transmembrane</keyword>
<dbReference type="VEuPathDB" id="FungiDB:SeMB42_g07071"/>
<proteinExistence type="predicted"/>
<name>A0A507CD24_9FUNG</name>
<accession>A0A507CD24</accession>
<comment type="caution">
    <text evidence="2">The sequence shown here is derived from an EMBL/GenBank/DDBJ whole genome shotgun (WGS) entry which is preliminary data.</text>
</comment>
<feature type="transmembrane region" description="Helical" evidence="1">
    <location>
        <begin position="51"/>
        <end position="72"/>
    </location>
</feature>
<dbReference type="Proteomes" id="UP000320475">
    <property type="component" value="Unassembled WGS sequence"/>
</dbReference>
<keyword evidence="1" id="KW-0472">Membrane</keyword>
<organism evidence="2 3">
    <name type="scientific">Synchytrium endobioticum</name>
    <dbReference type="NCBI Taxonomy" id="286115"/>
    <lineage>
        <taxon>Eukaryota</taxon>
        <taxon>Fungi</taxon>
        <taxon>Fungi incertae sedis</taxon>
        <taxon>Chytridiomycota</taxon>
        <taxon>Chytridiomycota incertae sedis</taxon>
        <taxon>Chytridiomycetes</taxon>
        <taxon>Synchytriales</taxon>
        <taxon>Synchytriaceae</taxon>
        <taxon>Synchytrium</taxon>
    </lineage>
</organism>
<protein>
    <submittedName>
        <fullName evidence="2">Uncharacterized protein</fullName>
    </submittedName>
</protein>
<gene>
    <name evidence="2" type="ORF">SeLEV6574_g07220</name>
</gene>
<feature type="transmembrane region" description="Helical" evidence="1">
    <location>
        <begin position="12"/>
        <end position="31"/>
    </location>
</feature>
<evidence type="ECO:0000313" key="2">
    <source>
        <dbReference type="EMBL" id="TPX39420.1"/>
    </source>
</evidence>
<sequence>MNLISTRKQIIIVVNVEFQPLCVELFMLSVVIRESIEVSSIQWGPCRLAMIYHFIWLVHHFLTMLVGVVQLFQIIRCLWINISSLLEGPECSQIISRTRPLLPSWTNHLTRMKHSSRGPTFSRTSWIPIRHYCPGYAMVLEHIFEVQSACLLTCGQSTRYEVRHLTPTIHNGIGSGCNSSAVAALLGRFRWHTAQDRMYLLMVLYIRDQ</sequence>
<evidence type="ECO:0000256" key="1">
    <source>
        <dbReference type="SAM" id="Phobius"/>
    </source>
</evidence>
<keyword evidence="1" id="KW-1133">Transmembrane helix</keyword>
<evidence type="ECO:0000313" key="3">
    <source>
        <dbReference type="Proteomes" id="UP000320475"/>
    </source>
</evidence>
<reference evidence="2 3" key="1">
    <citation type="journal article" date="2019" name="Sci. Rep.">
        <title>Comparative genomics of chytrid fungi reveal insights into the obligate biotrophic and pathogenic lifestyle of Synchytrium endobioticum.</title>
        <authorList>
            <person name="van de Vossenberg B.T.L.H."/>
            <person name="Warris S."/>
            <person name="Nguyen H.D.T."/>
            <person name="van Gent-Pelzer M.P.E."/>
            <person name="Joly D.L."/>
            <person name="van de Geest H.C."/>
            <person name="Bonants P.J.M."/>
            <person name="Smith D.S."/>
            <person name="Levesque C.A."/>
            <person name="van der Lee T.A.J."/>
        </authorList>
    </citation>
    <scope>NUCLEOTIDE SEQUENCE [LARGE SCALE GENOMIC DNA]</scope>
    <source>
        <strain evidence="2 3">LEV6574</strain>
    </source>
</reference>